<proteinExistence type="inferred from homology"/>
<sequence length="460" mass="52946">MKYFYVVIFLWSSCFLQAQSNEDKILSLQEFLGYVKLYHPMVKQANLTLTQAEAKLLKARGAFDPKLAYKLSKKEYKDKEYYDKQDVLFKIPTWYGVEFKAAYENNTGEYLNPESTVPEDGLFSAGVSVSVAKNLLINDRMAQLKQAKLFNKQAEAEQQLQVNQILHDATKTYAKWLQLYKNNSVYNSFLTNAETRFSGIVKSFKAGDKAAIDTVEAAVLVDNRMLLQEKSRLALLKARLELSNYLWSSENTPVELQEDVLPDVNVVTNFVTEELIDTIQFKANEHPKFTSLQFKQQSLVVEKRLKMNNLLPEVNLQYNFLTEKPREINSLTRANYKGGIEVKFPLFLRKERGDLKLAKAKLNDIDFELQQQKVILDNKFTATKTAIQSYKKQLKTAKKMVKGYQTMVAAEERKFTLGDSSLFLINSREAKLIEAKLKAIETENKLLEERANLILLNQQL</sequence>
<feature type="chain" id="PRO_5045536362" evidence="9">
    <location>
        <begin position="19"/>
        <end position="460"/>
    </location>
</feature>
<dbReference type="Gene3D" id="1.20.1600.10">
    <property type="entry name" value="Outer membrane efflux proteins (OEP)"/>
    <property type="match status" value="1"/>
</dbReference>
<evidence type="ECO:0000256" key="8">
    <source>
        <dbReference type="SAM" id="Coils"/>
    </source>
</evidence>
<evidence type="ECO:0000256" key="9">
    <source>
        <dbReference type="SAM" id="SignalP"/>
    </source>
</evidence>
<organism evidence="10 11">
    <name type="scientific">Tenacibaculum geojense</name>
    <dbReference type="NCBI Taxonomy" id="915352"/>
    <lineage>
        <taxon>Bacteria</taxon>
        <taxon>Pseudomonadati</taxon>
        <taxon>Bacteroidota</taxon>
        <taxon>Flavobacteriia</taxon>
        <taxon>Flavobacteriales</taxon>
        <taxon>Flavobacteriaceae</taxon>
        <taxon>Tenacibaculum</taxon>
    </lineage>
</organism>
<gene>
    <name evidence="10" type="ORF">ACFQ1U_02550</name>
</gene>
<keyword evidence="8" id="KW-0175">Coiled coil</keyword>
<evidence type="ECO:0000256" key="5">
    <source>
        <dbReference type="ARBA" id="ARBA00022692"/>
    </source>
</evidence>
<keyword evidence="11" id="KW-1185">Reference proteome</keyword>
<keyword evidence="4" id="KW-1134">Transmembrane beta strand</keyword>
<dbReference type="SUPFAM" id="SSF56954">
    <property type="entry name" value="Outer membrane efflux proteins (OEP)"/>
    <property type="match status" value="1"/>
</dbReference>
<feature type="signal peptide" evidence="9">
    <location>
        <begin position="1"/>
        <end position="18"/>
    </location>
</feature>
<evidence type="ECO:0000256" key="6">
    <source>
        <dbReference type="ARBA" id="ARBA00023136"/>
    </source>
</evidence>
<name>A0ABW3JRZ4_9FLAO</name>
<evidence type="ECO:0000256" key="7">
    <source>
        <dbReference type="ARBA" id="ARBA00023237"/>
    </source>
</evidence>
<keyword evidence="7" id="KW-0998">Cell outer membrane</keyword>
<dbReference type="Proteomes" id="UP001597062">
    <property type="component" value="Unassembled WGS sequence"/>
</dbReference>
<evidence type="ECO:0000313" key="11">
    <source>
        <dbReference type="Proteomes" id="UP001597062"/>
    </source>
</evidence>
<comment type="caution">
    <text evidence="10">The sequence shown here is derived from an EMBL/GenBank/DDBJ whole genome shotgun (WGS) entry which is preliminary data.</text>
</comment>
<evidence type="ECO:0000256" key="3">
    <source>
        <dbReference type="ARBA" id="ARBA00022448"/>
    </source>
</evidence>
<dbReference type="Pfam" id="PF02321">
    <property type="entry name" value="OEP"/>
    <property type="match status" value="1"/>
</dbReference>
<evidence type="ECO:0000256" key="1">
    <source>
        <dbReference type="ARBA" id="ARBA00004442"/>
    </source>
</evidence>
<keyword evidence="6" id="KW-0472">Membrane</keyword>
<comment type="similarity">
    <text evidence="2">Belongs to the outer membrane factor (OMF) (TC 1.B.17) family.</text>
</comment>
<comment type="subcellular location">
    <subcellularLocation>
        <location evidence="1">Cell outer membrane</location>
    </subcellularLocation>
</comment>
<dbReference type="RefSeq" id="WP_386104991.1">
    <property type="nucleotide sequence ID" value="NZ_JBHTJR010000017.1"/>
</dbReference>
<keyword evidence="9" id="KW-0732">Signal</keyword>
<evidence type="ECO:0000256" key="2">
    <source>
        <dbReference type="ARBA" id="ARBA00007613"/>
    </source>
</evidence>
<evidence type="ECO:0000313" key="10">
    <source>
        <dbReference type="EMBL" id="MFD0992072.1"/>
    </source>
</evidence>
<feature type="coiled-coil region" evidence="8">
    <location>
        <begin position="387"/>
        <end position="457"/>
    </location>
</feature>
<reference evidence="11" key="1">
    <citation type="journal article" date="2019" name="Int. J. Syst. Evol. Microbiol.">
        <title>The Global Catalogue of Microorganisms (GCM) 10K type strain sequencing project: providing services to taxonomists for standard genome sequencing and annotation.</title>
        <authorList>
            <consortium name="The Broad Institute Genomics Platform"/>
            <consortium name="The Broad Institute Genome Sequencing Center for Infectious Disease"/>
            <person name="Wu L."/>
            <person name="Ma J."/>
        </authorList>
    </citation>
    <scope>NUCLEOTIDE SEQUENCE [LARGE SCALE GENOMIC DNA]</scope>
    <source>
        <strain evidence="11">CCUG 60527</strain>
    </source>
</reference>
<keyword evidence="3" id="KW-0813">Transport</keyword>
<accession>A0ABW3JRZ4</accession>
<dbReference type="InterPro" id="IPR003423">
    <property type="entry name" value="OMP_efflux"/>
</dbReference>
<dbReference type="PANTHER" id="PTHR30026">
    <property type="entry name" value="OUTER MEMBRANE PROTEIN TOLC"/>
    <property type="match status" value="1"/>
</dbReference>
<evidence type="ECO:0000256" key="4">
    <source>
        <dbReference type="ARBA" id="ARBA00022452"/>
    </source>
</evidence>
<dbReference type="InterPro" id="IPR051906">
    <property type="entry name" value="TolC-like"/>
</dbReference>
<dbReference type="EMBL" id="JBHTJR010000017">
    <property type="protein sequence ID" value="MFD0992072.1"/>
    <property type="molecule type" value="Genomic_DNA"/>
</dbReference>
<keyword evidence="5" id="KW-0812">Transmembrane</keyword>
<dbReference type="PANTHER" id="PTHR30026:SF20">
    <property type="entry name" value="OUTER MEMBRANE PROTEIN TOLC"/>
    <property type="match status" value="1"/>
</dbReference>
<protein>
    <submittedName>
        <fullName evidence="10">TolC family protein</fullName>
    </submittedName>
</protein>